<sequence>MNQVTHTLKAGSLSRISLPEIIDRATAGSIPHFIELGERMKQNFSLAMLDPVLHHLQMANTPLPELTTIQANLAICTFVLFDSIKEWEFSGPSHKQAAARKLLPALDSMCYWVDFAMSRLYHPDFRRSDTHTGEGKPGITIHAEKEAVWCLRGARVVYSICHLDESLRESVFSSPRFLELILLFWMSTTTKDKLIIDDSPKLEQGVTTRNDPGTMLLHQAAEANTGRLTKAILRGKVCTPEYFVRMALRRMHHRADSDNFPLLPTCVETTDRLIRCNKRLLSAFVDAGVIPT</sequence>
<gene>
    <name evidence="1" type="ORF">FA13DRAFT_1808397</name>
</gene>
<dbReference type="Proteomes" id="UP000298030">
    <property type="component" value="Unassembled WGS sequence"/>
</dbReference>
<reference evidence="1 2" key="1">
    <citation type="journal article" date="2019" name="Nat. Ecol. Evol.">
        <title>Megaphylogeny resolves global patterns of mushroom evolution.</title>
        <authorList>
            <person name="Varga T."/>
            <person name="Krizsan K."/>
            <person name="Foldi C."/>
            <person name="Dima B."/>
            <person name="Sanchez-Garcia M."/>
            <person name="Sanchez-Ramirez S."/>
            <person name="Szollosi G.J."/>
            <person name="Szarkandi J.G."/>
            <person name="Papp V."/>
            <person name="Albert L."/>
            <person name="Andreopoulos W."/>
            <person name="Angelini C."/>
            <person name="Antonin V."/>
            <person name="Barry K.W."/>
            <person name="Bougher N.L."/>
            <person name="Buchanan P."/>
            <person name="Buyck B."/>
            <person name="Bense V."/>
            <person name="Catcheside P."/>
            <person name="Chovatia M."/>
            <person name="Cooper J."/>
            <person name="Damon W."/>
            <person name="Desjardin D."/>
            <person name="Finy P."/>
            <person name="Geml J."/>
            <person name="Haridas S."/>
            <person name="Hughes K."/>
            <person name="Justo A."/>
            <person name="Karasinski D."/>
            <person name="Kautmanova I."/>
            <person name="Kiss B."/>
            <person name="Kocsube S."/>
            <person name="Kotiranta H."/>
            <person name="LaButti K.M."/>
            <person name="Lechner B.E."/>
            <person name="Liimatainen K."/>
            <person name="Lipzen A."/>
            <person name="Lukacs Z."/>
            <person name="Mihaltcheva S."/>
            <person name="Morgado L.N."/>
            <person name="Niskanen T."/>
            <person name="Noordeloos M.E."/>
            <person name="Ohm R.A."/>
            <person name="Ortiz-Santana B."/>
            <person name="Ovrebo C."/>
            <person name="Racz N."/>
            <person name="Riley R."/>
            <person name="Savchenko A."/>
            <person name="Shiryaev A."/>
            <person name="Soop K."/>
            <person name="Spirin V."/>
            <person name="Szebenyi C."/>
            <person name="Tomsovsky M."/>
            <person name="Tulloss R.E."/>
            <person name="Uehling J."/>
            <person name="Grigoriev I.V."/>
            <person name="Vagvolgyi C."/>
            <person name="Papp T."/>
            <person name="Martin F.M."/>
            <person name="Miettinen O."/>
            <person name="Hibbett D.S."/>
            <person name="Nagy L.G."/>
        </authorList>
    </citation>
    <scope>NUCLEOTIDE SEQUENCE [LARGE SCALE GENOMIC DNA]</scope>
    <source>
        <strain evidence="1 2">FP101781</strain>
    </source>
</reference>
<name>A0A4Y7U1I5_COPMI</name>
<evidence type="ECO:0000313" key="2">
    <source>
        <dbReference type="Proteomes" id="UP000298030"/>
    </source>
</evidence>
<proteinExistence type="predicted"/>
<dbReference type="EMBL" id="QPFP01000001">
    <property type="protein sequence ID" value="TEB40134.1"/>
    <property type="molecule type" value="Genomic_DNA"/>
</dbReference>
<protein>
    <submittedName>
        <fullName evidence="1">Uncharacterized protein</fullName>
    </submittedName>
</protein>
<organism evidence="1 2">
    <name type="scientific">Coprinellus micaceus</name>
    <name type="common">Glistening ink-cap mushroom</name>
    <name type="synonym">Coprinus micaceus</name>
    <dbReference type="NCBI Taxonomy" id="71717"/>
    <lineage>
        <taxon>Eukaryota</taxon>
        <taxon>Fungi</taxon>
        <taxon>Dikarya</taxon>
        <taxon>Basidiomycota</taxon>
        <taxon>Agaricomycotina</taxon>
        <taxon>Agaricomycetes</taxon>
        <taxon>Agaricomycetidae</taxon>
        <taxon>Agaricales</taxon>
        <taxon>Agaricineae</taxon>
        <taxon>Psathyrellaceae</taxon>
        <taxon>Coprinellus</taxon>
    </lineage>
</organism>
<accession>A0A4Y7U1I5</accession>
<evidence type="ECO:0000313" key="1">
    <source>
        <dbReference type="EMBL" id="TEB40134.1"/>
    </source>
</evidence>
<comment type="caution">
    <text evidence="1">The sequence shown here is derived from an EMBL/GenBank/DDBJ whole genome shotgun (WGS) entry which is preliminary data.</text>
</comment>
<dbReference type="AlphaFoldDB" id="A0A4Y7U1I5"/>
<keyword evidence="2" id="KW-1185">Reference proteome</keyword>